<feature type="compositionally biased region" description="Polar residues" evidence="1">
    <location>
        <begin position="16"/>
        <end position="29"/>
    </location>
</feature>
<evidence type="ECO:0000313" key="3">
    <source>
        <dbReference type="Proteomes" id="UP000275078"/>
    </source>
</evidence>
<feature type="compositionally biased region" description="Basic and acidic residues" evidence="1">
    <location>
        <begin position="1"/>
        <end position="10"/>
    </location>
</feature>
<feature type="compositionally biased region" description="Acidic residues" evidence="1">
    <location>
        <begin position="310"/>
        <end position="342"/>
    </location>
</feature>
<proteinExistence type="predicted"/>
<evidence type="ECO:0000313" key="2">
    <source>
        <dbReference type="EMBL" id="RPA70658.1"/>
    </source>
</evidence>
<feature type="compositionally biased region" description="Basic and acidic residues" evidence="1">
    <location>
        <begin position="642"/>
        <end position="672"/>
    </location>
</feature>
<keyword evidence="3" id="KW-1185">Reference proteome</keyword>
<feature type="region of interest" description="Disordered" evidence="1">
    <location>
        <begin position="279"/>
        <end position="453"/>
    </location>
</feature>
<feature type="compositionally biased region" description="Basic residues" evidence="1">
    <location>
        <begin position="128"/>
        <end position="141"/>
    </location>
</feature>
<feature type="region of interest" description="Disordered" evidence="1">
    <location>
        <begin position="1"/>
        <end position="141"/>
    </location>
</feature>
<dbReference type="Proteomes" id="UP000275078">
    <property type="component" value="Unassembled WGS sequence"/>
</dbReference>
<name>A0A3N4HBS9_ASCIM</name>
<feature type="compositionally biased region" description="Polar residues" evidence="1">
    <location>
        <begin position="438"/>
        <end position="448"/>
    </location>
</feature>
<feature type="compositionally biased region" description="Basic and acidic residues" evidence="1">
    <location>
        <begin position="717"/>
        <end position="728"/>
    </location>
</feature>
<feature type="region of interest" description="Disordered" evidence="1">
    <location>
        <begin position="642"/>
        <end position="728"/>
    </location>
</feature>
<sequence length="728" mass="81300">METEMRELRRMIAAQSRPTGAVASTPTGSSKKKRSVSEQMPVTPRPTTSKKRSMSEQMPATPMRETRAPEDDDEENSDNSDVTGTHTAKRHRQSERLVSSISSTSNSSKRVKQSSRQVPVPATPTPAGHRKAARSSAAKVKRNAVCSRRKLAADLGLSTAGHKALSPIKSKMRALGKTIKPNFQFDQNISWHRKHNQDFDGQINWLYKNLKPSFPKLQRHHVISLVQQCCEDTRRDIALLVRWEDETGGTKTDLEKIKRKNPNVSVDKLIKMVISGDISLPSEGCSDDEDDLIDDEEGPNSECESTYAGDGDEEDEMEGQGDDEMEGQGDDEMDTDKEEDTADVVLPSSSMSLKHKKRPSDGEATELPVEPVPKRPRHSSLHSISTDTTKKQTAGGEEMSDQTQGHTKSNDHTGYNHLPLHDDDHGFTPPPPRHRQQEGNNAPHSTQPLPVETDGSKNMMMCKGHSDDKVDYVTVSKFPKELTVRFFDKYNNLLGFGNWPVQCFESFEMLLHYHRDCGIIEFDDSINKLEYRCITGSIGAQWPGSWAPLVSEDDFIGLIKIMTTAWTDSRWDQEGGVHCDLDLHVRVSDKEQVEAEVDDFSQFDHFVDSQSLADVIGPSQVQRNGLFDESQTMTQYIEMDKCDDRSQDSQKHHDHADTEESITPKETGKDDAVDTAIPENISSSNSVLETHAPSKLVSCEDSDGPRVEEPLGIPDAPDPHPQEHVETQ</sequence>
<dbReference type="AlphaFoldDB" id="A0A3N4HBS9"/>
<organism evidence="2 3">
    <name type="scientific">Ascobolus immersus RN42</name>
    <dbReference type="NCBI Taxonomy" id="1160509"/>
    <lineage>
        <taxon>Eukaryota</taxon>
        <taxon>Fungi</taxon>
        <taxon>Dikarya</taxon>
        <taxon>Ascomycota</taxon>
        <taxon>Pezizomycotina</taxon>
        <taxon>Pezizomycetes</taxon>
        <taxon>Pezizales</taxon>
        <taxon>Ascobolaceae</taxon>
        <taxon>Ascobolus</taxon>
    </lineage>
</organism>
<feature type="compositionally biased region" description="Low complexity" evidence="1">
    <location>
        <begin position="98"/>
        <end position="108"/>
    </location>
</feature>
<reference evidence="2 3" key="1">
    <citation type="journal article" date="2018" name="Nat. Ecol. Evol.">
        <title>Pezizomycetes genomes reveal the molecular basis of ectomycorrhizal truffle lifestyle.</title>
        <authorList>
            <person name="Murat C."/>
            <person name="Payen T."/>
            <person name="Noel B."/>
            <person name="Kuo A."/>
            <person name="Morin E."/>
            <person name="Chen J."/>
            <person name="Kohler A."/>
            <person name="Krizsan K."/>
            <person name="Balestrini R."/>
            <person name="Da Silva C."/>
            <person name="Montanini B."/>
            <person name="Hainaut M."/>
            <person name="Levati E."/>
            <person name="Barry K.W."/>
            <person name="Belfiori B."/>
            <person name="Cichocki N."/>
            <person name="Clum A."/>
            <person name="Dockter R.B."/>
            <person name="Fauchery L."/>
            <person name="Guy J."/>
            <person name="Iotti M."/>
            <person name="Le Tacon F."/>
            <person name="Lindquist E.A."/>
            <person name="Lipzen A."/>
            <person name="Malagnac F."/>
            <person name="Mello A."/>
            <person name="Molinier V."/>
            <person name="Miyauchi S."/>
            <person name="Poulain J."/>
            <person name="Riccioni C."/>
            <person name="Rubini A."/>
            <person name="Sitrit Y."/>
            <person name="Splivallo R."/>
            <person name="Traeger S."/>
            <person name="Wang M."/>
            <person name="Zifcakova L."/>
            <person name="Wipf D."/>
            <person name="Zambonelli A."/>
            <person name="Paolocci F."/>
            <person name="Nowrousian M."/>
            <person name="Ottonello S."/>
            <person name="Baldrian P."/>
            <person name="Spatafora J.W."/>
            <person name="Henrissat B."/>
            <person name="Nagy L.G."/>
            <person name="Aury J.M."/>
            <person name="Wincker P."/>
            <person name="Grigoriev I.V."/>
            <person name="Bonfante P."/>
            <person name="Martin F.M."/>
        </authorList>
    </citation>
    <scope>NUCLEOTIDE SEQUENCE [LARGE SCALE GENOMIC DNA]</scope>
    <source>
        <strain evidence="2 3">RN42</strain>
    </source>
</reference>
<feature type="compositionally biased region" description="Acidic residues" evidence="1">
    <location>
        <begin position="285"/>
        <end position="299"/>
    </location>
</feature>
<dbReference type="EMBL" id="ML120155">
    <property type="protein sequence ID" value="RPA70658.1"/>
    <property type="molecule type" value="Genomic_DNA"/>
</dbReference>
<evidence type="ECO:0000256" key="1">
    <source>
        <dbReference type="SAM" id="MobiDB-lite"/>
    </source>
</evidence>
<gene>
    <name evidence="2" type="ORF">BJ508DRAFT_336945</name>
</gene>
<protein>
    <submittedName>
        <fullName evidence="2">Uncharacterized protein</fullName>
    </submittedName>
</protein>
<accession>A0A3N4HBS9</accession>
<feature type="non-terminal residue" evidence="2">
    <location>
        <position position="728"/>
    </location>
</feature>